<reference evidence="3" key="1">
    <citation type="submission" date="2018-12" db="EMBL/GenBank/DDBJ databases">
        <authorList>
            <person name="Syme R.A."/>
            <person name="Farfan-Caceres L."/>
            <person name="Lichtenzveig J."/>
        </authorList>
    </citation>
    <scope>NUCLEOTIDE SEQUENCE</scope>
    <source>
        <strain evidence="3">Al4</strain>
    </source>
</reference>
<reference evidence="3" key="2">
    <citation type="submission" date="2020-09" db="EMBL/GenBank/DDBJ databases">
        <title>Reference genome assembly for Australian Ascochyta lentis isolate Al4.</title>
        <authorList>
            <person name="Lee R.C."/>
            <person name="Farfan-Caceres L.M."/>
            <person name="Debler J.W."/>
            <person name="Williams A.H."/>
            <person name="Henares B.M."/>
        </authorList>
    </citation>
    <scope>NUCLEOTIDE SEQUENCE</scope>
    <source>
        <strain evidence="3">Al4</strain>
    </source>
</reference>
<gene>
    <name evidence="3" type="ORF">EKO04_005827</name>
</gene>
<evidence type="ECO:0000256" key="1">
    <source>
        <dbReference type="SAM" id="MobiDB-lite"/>
    </source>
</evidence>
<name>A0A8H7MIC0_9PLEO</name>
<dbReference type="EMBL" id="RZGK01000010">
    <property type="protein sequence ID" value="KAF9695740.1"/>
    <property type="molecule type" value="Genomic_DNA"/>
</dbReference>
<dbReference type="AlphaFoldDB" id="A0A8H7MIC0"/>
<evidence type="ECO:0000313" key="4">
    <source>
        <dbReference type="Proteomes" id="UP000651452"/>
    </source>
</evidence>
<feature type="region of interest" description="Disordered" evidence="1">
    <location>
        <begin position="167"/>
        <end position="210"/>
    </location>
</feature>
<dbReference type="OrthoDB" id="3795545at2759"/>
<feature type="domain" description="C2H2-type" evidence="2">
    <location>
        <begin position="430"/>
        <end position="451"/>
    </location>
</feature>
<dbReference type="Gene3D" id="3.30.160.60">
    <property type="entry name" value="Classic Zinc Finger"/>
    <property type="match status" value="1"/>
</dbReference>
<dbReference type="InterPro" id="IPR013087">
    <property type="entry name" value="Znf_C2H2_type"/>
</dbReference>
<organism evidence="3 4">
    <name type="scientific">Ascochyta lentis</name>
    <dbReference type="NCBI Taxonomy" id="205686"/>
    <lineage>
        <taxon>Eukaryota</taxon>
        <taxon>Fungi</taxon>
        <taxon>Dikarya</taxon>
        <taxon>Ascomycota</taxon>
        <taxon>Pezizomycotina</taxon>
        <taxon>Dothideomycetes</taxon>
        <taxon>Pleosporomycetidae</taxon>
        <taxon>Pleosporales</taxon>
        <taxon>Pleosporineae</taxon>
        <taxon>Didymellaceae</taxon>
        <taxon>Ascochyta</taxon>
    </lineage>
</organism>
<sequence length="476" mass="53075">MKLLIEHQQSYWRIELDTSSSEGVFGFTAPTEILQLAPKAESISSVNSTRCTVSQRSRRSRRKALRKRFNTFISYFACTSRQSVREVEEQETTSMDPTLASQGIEYKRVSEMAGSESEIHHADGNEWWENQFRHLLELDSYFLWNTPELSAPQAPFQHVSVEDCEQALPDLSPPTTSQDSSPISPNTPTTAGGDPSLCQQNGGSDVGALWPQDIAVPSHHQHESYEPIAHEMPAGPVSSDFVYLSSIQGIHQGLLNQDTELSENRNPQFDGSNKTSWSQMGPTILHSDLQQAISLPTSTPTPEDKFARRVKALVGTWESVDDSTWARLDEDGSIPDADVKVASTSNLNHTGSSPDDELAYAARNDHANDKAIVSPLEASSAMKKEKKKWLPVKCKYCNLEFTGEYGAGNMTRHVNNTCKKAPNLQKTHDCRICKKSYNRSDALRNHNLQEHKNSITTQPRKKSARMLGLVEMQQAS</sequence>
<proteinExistence type="predicted"/>
<accession>A0A8H7MIC0</accession>
<evidence type="ECO:0000313" key="3">
    <source>
        <dbReference type="EMBL" id="KAF9695740.1"/>
    </source>
</evidence>
<dbReference type="PROSITE" id="PS00028">
    <property type="entry name" value="ZINC_FINGER_C2H2_1"/>
    <property type="match status" value="1"/>
</dbReference>
<feature type="compositionally biased region" description="Polar residues" evidence="1">
    <location>
        <begin position="173"/>
        <end position="190"/>
    </location>
</feature>
<dbReference type="Proteomes" id="UP000651452">
    <property type="component" value="Unassembled WGS sequence"/>
</dbReference>
<evidence type="ECO:0000259" key="2">
    <source>
        <dbReference type="PROSITE" id="PS00028"/>
    </source>
</evidence>
<protein>
    <recommendedName>
        <fullName evidence="2">C2H2-type domain-containing protein</fullName>
    </recommendedName>
</protein>
<keyword evidence="4" id="KW-1185">Reference proteome</keyword>
<comment type="caution">
    <text evidence="3">The sequence shown here is derived from an EMBL/GenBank/DDBJ whole genome shotgun (WGS) entry which is preliminary data.</text>
</comment>